<dbReference type="AlphaFoldDB" id="A0A9Q1HB28"/>
<dbReference type="Proteomes" id="UP001152320">
    <property type="component" value="Chromosome 4"/>
</dbReference>
<dbReference type="SUPFAM" id="SSF56219">
    <property type="entry name" value="DNase I-like"/>
    <property type="match status" value="1"/>
</dbReference>
<gene>
    <name evidence="1" type="ORF">HOLleu_09472</name>
</gene>
<keyword evidence="2" id="KW-1185">Reference proteome</keyword>
<proteinExistence type="predicted"/>
<dbReference type="EMBL" id="JAIZAY010000004">
    <property type="protein sequence ID" value="KAJ8042657.1"/>
    <property type="molecule type" value="Genomic_DNA"/>
</dbReference>
<dbReference type="InterPro" id="IPR036691">
    <property type="entry name" value="Endo/exonu/phosph_ase_sf"/>
</dbReference>
<evidence type="ECO:0000313" key="2">
    <source>
        <dbReference type="Proteomes" id="UP001152320"/>
    </source>
</evidence>
<name>A0A9Q1HB28_HOLLE</name>
<sequence>MSNAKNHIMIGIIYRPPNGSIVTFNENLNNILSKITAESKQCFIMGDFNIDILKEPSSNFMNTIYSSGFHPLITKPTRVSATSATLIDNIFTNVLQYDACLSGIIATDLTDHFPVFCKSFVHHIKAKKGHKARNYSQKNIDNFIRRVTGVDWSFVQNELDVNNAYDAFCDNLSTLYHECFPFFEVKSNKRKKTPLDY</sequence>
<evidence type="ECO:0000313" key="1">
    <source>
        <dbReference type="EMBL" id="KAJ8042657.1"/>
    </source>
</evidence>
<evidence type="ECO:0008006" key="3">
    <source>
        <dbReference type="Google" id="ProtNLM"/>
    </source>
</evidence>
<dbReference type="OrthoDB" id="414730at2759"/>
<reference evidence="1" key="1">
    <citation type="submission" date="2021-10" db="EMBL/GenBank/DDBJ databases">
        <title>Tropical sea cucumber genome reveals ecological adaptation and Cuvierian tubules defense mechanism.</title>
        <authorList>
            <person name="Chen T."/>
        </authorList>
    </citation>
    <scope>NUCLEOTIDE SEQUENCE</scope>
    <source>
        <strain evidence="1">Nanhai2018</strain>
        <tissue evidence="1">Muscle</tissue>
    </source>
</reference>
<organism evidence="1 2">
    <name type="scientific">Holothuria leucospilota</name>
    <name type="common">Black long sea cucumber</name>
    <name type="synonym">Mertensiothuria leucospilota</name>
    <dbReference type="NCBI Taxonomy" id="206669"/>
    <lineage>
        <taxon>Eukaryota</taxon>
        <taxon>Metazoa</taxon>
        <taxon>Echinodermata</taxon>
        <taxon>Eleutherozoa</taxon>
        <taxon>Echinozoa</taxon>
        <taxon>Holothuroidea</taxon>
        <taxon>Aspidochirotacea</taxon>
        <taxon>Aspidochirotida</taxon>
        <taxon>Holothuriidae</taxon>
        <taxon>Holothuria</taxon>
    </lineage>
</organism>
<dbReference type="PANTHER" id="PTHR33776">
    <property type="entry name" value="ENDO/EXONUCLEASE/PHOSPHATASE DOMAIN-CONTAINING PROTEIN"/>
    <property type="match status" value="1"/>
</dbReference>
<protein>
    <recommendedName>
        <fullName evidence="3">Endonuclease/exonuclease/phosphatase domain-containing protein</fullName>
    </recommendedName>
</protein>
<dbReference type="PANTHER" id="PTHR33776:SF4">
    <property type="entry name" value="ENDONUCLEASE_EXONUCLEASE_PHOSPHATASE DOMAIN-CONTAINING PROTEIN"/>
    <property type="match status" value="1"/>
</dbReference>
<accession>A0A9Q1HB28</accession>
<comment type="caution">
    <text evidence="1">The sequence shown here is derived from an EMBL/GenBank/DDBJ whole genome shotgun (WGS) entry which is preliminary data.</text>
</comment>
<dbReference type="Gene3D" id="3.60.10.10">
    <property type="entry name" value="Endonuclease/exonuclease/phosphatase"/>
    <property type="match status" value="1"/>
</dbReference>